<proteinExistence type="predicted"/>
<evidence type="ECO:0000313" key="1">
    <source>
        <dbReference type="EMBL" id="CAB9515552.1"/>
    </source>
</evidence>
<keyword evidence="2" id="KW-1185">Reference proteome</keyword>
<accession>A0A9N8E6S3</accession>
<evidence type="ECO:0000313" key="2">
    <source>
        <dbReference type="Proteomes" id="UP001153069"/>
    </source>
</evidence>
<reference evidence="1" key="1">
    <citation type="submission" date="2020-06" db="EMBL/GenBank/DDBJ databases">
        <authorList>
            <consortium name="Plant Systems Biology data submission"/>
        </authorList>
    </citation>
    <scope>NUCLEOTIDE SEQUENCE</scope>
    <source>
        <strain evidence="1">D6</strain>
    </source>
</reference>
<name>A0A9N8E6S3_9STRA</name>
<protein>
    <submittedName>
        <fullName evidence="1">Uncharacterized protein</fullName>
    </submittedName>
</protein>
<gene>
    <name evidence="1" type="ORF">SEMRO_723_G192970.1</name>
</gene>
<dbReference type="AlphaFoldDB" id="A0A9N8E6S3"/>
<dbReference type="EMBL" id="CAICTM010000722">
    <property type="protein sequence ID" value="CAB9515552.1"/>
    <property type="molecule type" value="Genomic_DNA"/>
</dbReference>
<dbReference type="Proteomes" id="UP001153069">
    <property type="component" value="Unassembled WGS sequence"/>
</dbReference>
<comment type="caution">
    <text evidence="1">The sequence shown here is derived from an EMBL/GenBank/DDBJ whole genome shotgun (WGS) entry which is preliminary data.</text>
</comment>
<organism evidence="1 2">
    <name type="scientific">Seminavis robusta</name>
    <dbReference type="NCBI Taxonomy" id="568900"/>
    <lineage>
        <taxon>Eukaryota</taxon>
        <taxon>Sar</taxon>
        <taxon>Stramenopiles</taxon>
        <taxon>Ochrophyta</taxon>
        <taxon>Bacillariophyta</taxon>
        <taxon>Bacillariophyceae</taxon>
        <taxon>Bacillariophycidae</taxon>
        <taxon>Naviculales</taxon>
        <taxon>Naviculaceae</taxon>
        <taxon>Seminavis</taxon>
    </lineage>
</organism>
<sequence length="95" mass="10779">MVGRTAEYHFPQAHVYMMANLFEEPMSPEFSKVSKDDPDARTLEQALVDTEHLDKWIAALEKEIRDLEPHGTWKETPIQDAKGDIVPVMAVGVDN</sequence>